<dbReference type="CDD" id="cd01428">
    <property type="entry name" value="ADK"/>
    <property type="match status" value="1"/>
</dbReference>
<keyword evidence="3" id="KW-1185">Reference proteome</keyword>
<dbReference type="PANTHER" id="PTHR23359">
    <property type="entry name" value="NUCLEOTIDE KINASE"/>
    <property type="match status" value="1"/>
</dbReference>
<evidence type="ECO:0000256" key="1">
    <source>
        <dbReference type="ARBA" id="ARBA00022741"/>
    </source>
</evidence>
<dbReference type="GO" id="GO:0005524">
    <property type="term" value="F:ATP binding"/>
    <property type="evidence" value="ECO:0007669"/>
    <property type="project" value="InterPro"/>
</dbReference>
<reference evidence="2" key="1">
    <citation type="journal article" date="2020" name="bioRxiv">
        <title>Hybrid origin of Populus tomentosa Carr. identified through genome sequencing and phylogenomic analysis.</title>
        <authorList>
            <person name="An X."/>
            <person name="Gao K."/>
            <person name="Chen Z."/>
            <person name="Li J."/>
            <person name="Yang X."/>
            <person name="Yang X."/>
            <person name="Zhou J."/>
            <person name="Guo T."/>
            <person name="Zhao T."/>
            <person name="Huang S."/>
            <person name="Miao D."/>
            <person name="Khan W.U."/>
            <person name="Rao P."/>
            <person name="Ye M."/>
            <person name="Lei B."/>
            <person name="Liao W."/>
            <person name="Wang J."/>
            <person name="Ji L."/>
            <person name="Li Y."/>
            <person name="Guo B."/>
            <person name="Mustafa N.S."/>
            <person name="Li S."/>
            <person name="Yun Q."/>
            <person name="Keller S.R."/>
            <person name="Mao J."/>
            <person name="Zhang R."/>
            <person name="Strauss S.H."/>
        </authorList>
    </citation>
    <scope>NUCLEOTIDE SEQUENCE</scope>
    <source>
        <strain evidence="2">GM15</strain>
        <tissue evidence="2">Leaf</tissue>
    </source>
</reference>
<evidence type="ECO:0008006" key="4">
    <source>
        <dbReference type="Google" id="ProtNLM"/>
    </source>
</evidence>
<dbReference type="GO" id="GO:0019205">
    <property type="term" value="F:nucleobase-containing compound kinase activity"/>
    <property type="evidence" value="ECO:0007669"/>
    <property type="project" value="InterPro"/>
</dbReference>
<dbReference type="OrthoDB" id="439792at2759"/>
<dbReference type="Proteomes" id="UP000886885">
    <property type="component" value="Chromosome 6D"/>
</dbReference>
<organism evidence="2 3">
    <name type="scientific">Populus tomentosa</name>
    <name type="common">Chinese white poplar</name>
    <dbReference type="NCBI Taxonomy" id="118781"/>
    <lineage>
        <taxon>Eukaryota</taxon>
        <taxon>Viridiplantae</taxon>
        <taxon>Streptophyta</taxon>
        <taxon>Embryophyta</taxon>
        <taxon>Tracheophyta</taxon>
        <taxon>Spermatophyta</taxon>
        <taxon>Magnoliopsida</taxon>
        <taxon>eudicotyledons</taxon>
        <taxon>Gunneridae</taxon>
        <taxon>Pentapetalae</taxon>
        <taxon>rosids</taxon>
        <taxon>fabids</taxon>
        <taxon>Malpighiales</taxon>
        <taxon>Salicaceae</taxon>
        <taxon>Saliceae</taxon>
        <taxon>Populus</taxon>
    </lineage>
</organism>
<proteinExistence type="predicted"/>
<sequence length="177" mass="19784">MISGAPAYRKGSQCELIVKKFGSVHISTGDLLRAEVSAGTEIGNKAKEFMNAARLVPDEIVTAETWWLLDCYPHGSAQAESLEKSNARPAIYVVLDVHKLNDNAIFAYDYVKTHLEIYKKNAESILSTYSNIMVKINGTHQKEVAFREIGSFLSQVQKDKAKLVRPGKCFPVLKFLY</sequence>
<dbReference type="GO" id="GO:0006139">
    <property type="term" value="P:nucleobase-containing compound metabolic process"/>
    <property type="evidence" value="ECO:0007669"/>
    <property type="project" value="InterPro"/>
</dbReference>
<evidence type="ECO:0000313" key="3">
    <source>
        <dbReference type="Proteomes" id="UP000886885"/>
    </source>
</evidence>
<name>A0A8X8CXR5_POPTO</name>
<protein>
    <recommendedName>
        <fullName evidence="4">Adenylate kinase</fullName>
    </recommendedName>
</protein>
<accession>A0A8X8CXR5</accession>
<dbReference type="EMBL" id="JAAWWB010000012">
    <property type="protein sequence ID" value="KAG6770212.1"/>
    <property type="molecule type" value="Genomic_DNA"/>
</dbReference>
<gene>
    <name evidence="2" type="ORF">POTOM_025887</name>
</gene>
<dbReference type="InterPro" id="IPR000850">
    <property type="entry name" value="Adenylat/UMP-CMP_kin"/>
</dbReference>
<dbReference type="Pfam" id="PF00406">
    <property type="entry name" value="ADK"/>
    <property type="match status" value="1"/>
</dbReference>
<comment type="caution">
    <text evidence="2">The sequence shown here is derived from an EMBL/GenBank/DDBJ whole genome shotgun (WGS) entry which is preliminary data.</text>
</comment>
<keyword evidence="1" id="KW-0547">Nucleotide-binding</keyword>
<evidence type="ECO:0000313" key="2">
    <source>
        <dbReference type="EMBL" id="KAG6770212.1"/>
    </source>
</evidence>
<dbReference type="AlphaFoldDB" id="A0A8X8CXR5"/>